<proteinExistence type="predicted"/>
<protein>
    <submittedName>
        <fullName evidence="1">Uncharacterized protein</fullName>
    </submittedName>
</protein>
<accession>A0A0E0NU91</accession>
<sequence length="99" mass="10530">MPLGNLQGQSLSDSRLPQGQRYAMINAKNANASNVPSDNSTLCFPGSLDSDKVHGKIVVYTRGVNARVEKGLVVKQAGSCDLSACGCEPARKRAVARKR</sequence>
<dbReference type="Proteomes" id="UP000008022">
    <property type="component" value="Unassembled WGS sequence"/>
</dbReference>
<dbReference type="AlphaFoldDB" id="A0A0E0NU91"/>
<keyword evidence="2" id="KW-1185">Reference proteome</keyword>
<dbReference type="Gramene" id="ORUFI03G15820.1">
    <property type="protein sequence ID" value="ORUFI03G15820.1"/>
    <property type="gene ID" value="ORUFI03G15820"/>
</dbReference>
<reference evidence="2" key="1">
    <citation type="submission" date="2013-06" db="EMBL/GenBank/DDBJ databases">
        <authorList>
            <person name="Zhao Q."/>
        </authorList>
    </citation>
    <scope>NUCLEOTIDE SEQUENCE</scope>
    <source>
        <strain evidence="2">cv. W1943</strain>
    </source>
</reference>
<dbReference type="STRING" id="4529.A0A0E0NU91"/>
<dbReference type="EnsemblPlants" id="ORUFI03G15820.1">
    <property type="protein sequence ID" value="ORUFI03G15820.1"/>
    <property type="gene ID" value="ORUFI03G15820"/>
</dbReference>
<name>A0A0E0NU91_ORYRU</name>
<evidence type="ECO:0000313" key="1">
    <source>
        <dbReference type="EnsemblPlants" id="ORUFI03G15820.1"/>
    </source>
</evidence>
<organism evidence="1 2">
    <name type="scientific">Oryza rufipogon</name>
    <name type="common">Brownbeard rice</name>
    <name type="synonym">Asian wild rice</name>
    <dbReference type="NCBI Taxonomy" id="4529"/>
    <lineage>
        <taxon>Eukaryota</taxon>
        <taxon>Viridiplantae</taxon>
        <taxon>Streptophyta</taxon>
        <taxon>Embryophyta</taxon>
        <taxon>Tracheophyta</taxon>
        <taxon>Spermatophyta</taxon>
        <taxon>Magnoliopsida</taxon>
        <taxon>Liliopsida</taxon>
        <taxon>Poales</taxon>
        <taxon>Poaceae</taxon>
        <taxon>BOP clade</taxon>
        <taxon>Oryzoideae</taxon>
        <taxon>Oryzeae</taxon>
        <taxon>Oryzinae</taxon>
        <taxon>Oryza</taxon>
    </lineage>
</organism>
<dbReference type="Gene3D" id="3.50.30.30">
    <property type="match status" value="1"/>
</dbReference>
<dbReference type="CDD" id="cd02120">
    <property type="entry name" value="PA_subtilisin_like"/>
    <property type="match status" value="1"/>
</dbReference>
<dbReference type="HOGENOM" id="CLU_2324444_0_0_1"/>
<reference evidence="1" key="2">
    <citation type="submission" date="2015-06" db="UniProtKB">
        <authorList>
            <consortium name="EnsemblPlants"/>
        </authorList>
    </citation>
    <scope>IDENTIFICATION</scope>
</reference>
<evidence type="ECO:0000313" key="2">
    <source>
        <dbReference type="Proteomes" id="UP000008022"/>
    </source>
</evidence>